<evidence type="ECO:0000256" key="1">
    <source>
        <dbReference type="SAM" id="MobiDB-lite"/>
    </source>
</evidence>
<dbReference type="AlphaFoldDB" id="A0A0F9H3N1"/>
<gene>
    <name evidence="2" type="ORF">LCGC14_1752330</name>
</gene>
<organism evidence="2">
    <name type="scientific">marine sediment metagenome</name>
    <dbReference type="NCBI Taxonomy" id="412755"/>
    <lineage>
        <taxon>unclassified sequences</taxon>
        <taxon>metagenomes</taxon>
        <taxon>ecological metagenomes</taxon>
    </lineage>
</organism>
<feature type="compositionally biased region" description="Basic and acidic residues" evidence="1">
    <location>
        <begin position="56"/>
        <end position="66"/>
    </location>
</feature>
<dbReference type="EMBL" id="LAZR01016177">
    <property type="protein sequence ID" value="KKM05610.1"/>
    <property type="molecule type" value="Genomic_DNA"/>
</dbReference>
<feature type="compositionally biased region" description="Basic and acidic residues" evidence="1">
    <location>
        <begin position="96"/>
        <end position="107"/>
    </location>
</feature>
<sequence length="137" mass="14135">MTEKPSQAAQIEAATREAIYTSIQTLMLQAAYTDCTCHSCKTLRILGRAMTASLGERLDSGRRDDASSETTQPQTPSSPAAESASSDATPSVDQAARAEPDVDHSEESGEAATALSEASVTSTSAAEPSSPDSGGPR</sequence>
<reference evidence="2" key="1">
    <citation type="journal article" date="2015" name="Nature">
        <title>Complex archaea that bridge the gap between prokaryotes and eukaryotes.</title>
        <authorList>
            <person name="Spang A."/>
            <person name="Saw J.H."/>
            <person name="Jorgensen S.L."/>
            <person name="Zaremba-Niedzwiedzka K."/>
            <person name="Martijn J."/>
            <person name="Lind A.E."/>
            <person name="van Eijk R."/>
            <person name="Schleper C."/>
            <person name="Guy L."/>
            <person name="Ettema T.J."/>
        </authorList>
    </citation>
    <scope>NUCLEOTIDE SEQUENCE</scope>
</reference>
<accession>A0A0F9H3N1</accession>
<feature type="compositionally biased region" description="Low complexity" evidence="1">
    <location>
        <begin position="68"/>
        <end position="91"/>
    </location>
</feature>
<protein>
    <submittedName>
        <fullName evidence="2">Uncharacterized protein</fullName>
    </submittedName>
</protein>
<proteinExistence type="predicted"/>
<name>A0A0F9H3N1_9ZZZZ</name>
<evidence type="ECO:0000313" key="2">
    <source>
        <dbReference type="EMBL" id="KKM05610.1"/>
    </source>
</evidence>
<feature type="compositionally biased region" description="Low complexity" evidence="1">
    <location>
        <begin position="110"/>
        <end position="130"/>
    </location>
</feature>
<feature type="region of interest" description="Disordered" evidence="1">
    <location>
        <begin position="56"/>
        <end position="137"/>
    </location>
</feature>
<comment type="caution">
    <text evidence="2">The sequence shown here is derived from an EMBL/GenBank/DDBJ whole genome shotgun (WGS) entry which is preliminary data.</text>
</comment>